<protein>
    <submittedName>
        <fullName evidence="1">Uncharacterized protein</fullName>
    </submittedName>
</protein>
<evidence type="ECO:0000313" key="1">
    <source>
        <dbReference type="EMBL" id="KIK51881.1"/>
    </source>
</evidence>
<organism evidence="1 2">
    <name type="scientific">Collybiopsis luxurians FD-317 M1</name>
    <dbReference type="NCBI Taxonomy" id="944289"/>
    <lineage>
        <taxon>Eukaryota</taxon>
        <taxon>Fungi</taxon>
        <taxon>Dikarya</taxon>
        <taxon>Basidiomycota</taxon>
        <taxon>Agaricomycotina</taxon>
        <taxon>Agaricomycetes</taxon>
        <taxon>Agaricomycetidae</taxon>
        <taxon>Agaricales</taxon>
        <taxon>Marasmiineae</taxon>
        <taxon>Omphalotaceae</taxon>
        <taxon>Collybiopsis</taxon>
        <taxon>Collybiopsis luxurians</taxon>
    </lineage>
</organism>
<dbReference type="OrthoDB" id="3054003at2759"/>
<evidence type="ECO:0000313" key="2">
    <source>
        <dbReference type="Proteomes" id="UP000053593"/>
    </source>
</evidence>
<sequence length="121" mass="13106">MSSNNSSFLPNLLVFPEDCQLIGLSNWAIFRDHLKSVAQSTGLGGYLDGTITAPPVVIGPPAAGAPIVPTATPINSCNPSVEEWELQWMTSQNHLPEYQGSLFHWCLPGYDLQCNVGSTYL</sequence>
<reference evidence="1 2" key="1">
    <citation type="submission" date="2014-04" db="EMBL/GenBank/DDBJ databases">
        <title>Evolutionary Origins and Diversification of the Mycorrhizal Mutualists.</title>
        <authorList>
            <consortium name="DOE Joint Genome Institute"/>
            <consortium name="Mycorrhizal Genomics Consortium"/>
            <person name="Kohler A."/>
            <person name="Kuo A."/>
            <person name="Nagy L.G."/>
            <person name="Floudas D."/>
            <person name="Copeland A."/>
            <person name="Barry K.W."/>
            <person name="Cichocki N."/>
            <person name="Veneault-Fourrey C."/>
            <person name="LaButti K."/>
            <person name="Lindquist E.A."/>
            <person name="Lipzen A."/>
            <person name="Lundell T."/>
            <person name="Morin E."/>
            <person name="Murat C."/>
            <person name="Riley R."/>
            <person name="Ohm R."/>
            <person name="Sun H."/>
            <person name="Tunlid A."/>
            <person name="Henrissat B."/>
            <person name="Grigoriev I.V."/>
            <person name="Hibbett D.S."/>
            <person name="Martin F."/>
        </authorList>
    </citation>
    <scope>NUCLEOTIDE SEQUENCE [LARGE SCALE GENOMIC DNA]</scope>
    <source>
        <strain evidence="1 2">FD-317 M1</strain>
    </source>
</reference>
<name>A0A0D0BBX5_9AGAR</name>
<proteinExistence type="predicted"/>
<dbReference type="HOGENOM" id="CLU_2038326_0_0_1"/>
<accession>A0A0D0BBX5</accession>
<dbReference type="Proteomes" id="UP000053593">
    <property type="component" value="Unassembled WGS sequence"/>
</dbReference>
<keyword evidence="2" id="KW-1185">Reference proteome</keyword>
<dbReference type="EMBL" id="KN834852">
    <property type="protein sequence ID" value="KIK51881.1"/>
    <property type="molecule type" value="Genomic_DNA"/>
</dbReference>
<dbReference type="AlphaFoldDB" id="A0A0D0BBX5"/>
<gene>
    <name evidence="1" type="ORF">GYMLUDRAFT_251646</name>
</gene>